<evidence type="ECO:0000256" key="6">
    <source>
        <dbReference type="RuleBase" id="RU361235"/>
    </source>
</evidence>
<reference evidence="8" key="1">
    <citation type="submission" date="2019-08" db="EMBL/GenBank/DDBJ databases">
        <title>The genome of the North American firefly Photinus pyralis.</title>
        <authorList>
            <consortium name="Photinus pyralis genome working group"/>
            <person name="Fallon T.R."/>
            <person name="Sander Lower S.E."/>
            <person name="Weng J.-K."/>
        </authorList>
    </citation>
    <scope>NUCLEOTIDE SEQUENCE</scope>
    <source>
        <strain evidence="8">TRF0915ILg1</strain>
        <tissue evidence="8">Whole body</tissue>
    </source>
</reference>
<dbReference type="PANTHER" id="PTHR11559">
    <property type="entry name" value="CARBOXYLESTERASE"/>
    <property type="match status" value="1"/>
</dbReference>
<dbReference type="InterPro" id="IPR019826">
    <property type="entry name" value="Carboxylesterase_B_AS"/>
</dbReference>
<dbReference type="OrthoDB" id="19653at2759"/>
<dbReference type="SUPFAM" id="SSF53474">
    <property type="entry name" value="alpha/beta-Hydrolases"/>
    <property type="match status" value="1"/>
</dbReference>
<gene>
    <name evidence="8" type="ORF">ILUMI_05293</name>
</gene>
<dbReference type="InterPro" id="IPR002018">
    <property type="entry name" value="CarbesteraseB"/>
</dbReference>
<name>A0A8K0DCT8_IGNLU</name>
<protein>
    <recommendedName>
        <fullName evidence="6">Carboxylic ester hydrolase</fullName>
        <ecNumber evidence="6">3.1.1.-</ecNumber>
    </recommendedName>
</protein>
<keyword evidence="3 6" id="KW-0378">Hydrolase</keyword>
<evidence type="ECO:0000256" key="4">
    <source>
        <dbReference type="ARBA" id="ARBA00023157"/>
    </source>
</evidence>
<dbReference type="GO" id="GO:0052689">
    <property type="term" value="F:carboxylic ester hydrolase activity"/>
    <property type="evidence" value="ECO:0007669"/>
    <property type="project" value="UniProtKB-KW"/>
</dbReference>
<dbReference type="EC" id="3.1.1.-" evidence="6"/>
<comment type="similarity">
    <text evidence="1 6">Belongs to the type-B carboxylesterase/lipase family.</text>
</comment>
<dbReference type="InterPro" id="IPR019819">
    <property type="entry name" value="Carboxylesterase_B_CS"/>
</dbReference>
<dbReference type="EMBL" id="VTPC01001956">
    <property type="protein sequence ID" value="KAF2900888.1"/>
    <property type="molecule type" value="Genomic_DNA"/>
</dbReference>
<sequence>MVLRTLCVYVLIIIVINTILTVESKHQRKKFNKHRKPVVITVDNEKPQIQLKNGLTIVGKVNRTNQNNVYYEFQGIPYAKPPVGDLRFKPPVPLSEYFFGKILNATKDAPVCVQSNIIPTKVIGSEDCLYINVYVPQLPQQNMTLLPVMVWIYGGAFVGGDSRYTSFGPDYFIDEKNVIIVSFNYRLGIFGFLSTEDDASPGNYGLKDQILALKWVQKNIESFGGNREQVTIFGESAGSASVSYLTQTPLTNGLFKGAIFESGSSLCLWSLTRNPMSITIIIASILKSNMASSQTIVNSLRNVDYKTLQTVAAMVDIGNMLVGNPLNGLPFGPTLEPPHPGAVIVNKSYEQLANGLFHNISYLIGFNSLEAIPFVNVINTLRLYLLKYDLDPTALVPASMNIYDYSTKLEVNNHIKKYYFGLDPIVISNISLLEFVSDDEFVRPILKTTQFISQRSSTYLYEFSYEGSLGSQNRTTGVGHAEELYYLWKIQGTTAYVTQSDLLTIRRLVRLWTNFAKNGNPTPVTDSLLENVIWPRANAGNSSLAYLNIGSNLTTGVNPDNKNIKFWNDLFRKYGNPPYSTY</sequence>
<organism evidence="8 9">
    <name type="scientific">Ignelater luminosus</name>
    <name type="common">Cucubano</name>
    <name type="synonym">Pyrophorus luminosus</name>
    <dbReference type="NCBI Taxonomy" id="2038154"/>
    <lineage>
        <taxon>Eukaryota</taxon>
        <taxon>Metazoa</taxon>
        <taxon>Ecdysozoa</taxon>
        <taxon>Arthropoda</taxon>
        <taxon>Hexapoda</taxon>
        <taxon>Insecta</taxon>
        <taxon>Pterygota</taxon>
        <taxon>Neoptera</taxon>
        <taxon>Endopterygota</taxon>
        <taxon>Coleoptera</taxon>
        <taxon>Polyphaga</taxon>
        <taxon>Elateriformia</taxon>
        <taxon>Elateroidea</taxon>
        <taxon>Elateridae</taxon>
        <taxon>Agrypninae</taxon>
        <taxon>Pyrophorini</taxon>
        <taxon>Ignelater</taxon>
    </lineage>
</organism>
<dbReference type="PROSITE" id="PS00122">
    <property type="entry name" value="CARBOXYLESTERASE_B_1"/>
    <property type="match status" value="1"/>
</dbReference>
<dbReference type="PROSITE" id="PS00941">
    <property type="entry name" value="CARBOXYLESTERASE_B_2"/>
    <property type="match status" value="1"/>
</dbReference>
<evidence type="ECO:0000256" key="1">
    <source>
        <dbReference type="ARBA" id="ARBA00005964"/>
    </source>
</evidence>
<evidence type="ECO:0000259" key="7">
    <source>
        <dbReference type="Pfam" id="PF00135"/>
    </source>
</evidence>
<dbReference type="InterPro" id="IPR029058">
    <property type="entry name" value="AB_hydrolase_fold"/>
</dbReference>
<dbReference type="InterPro" id="IPR050309">
    <property type="entry name" value="Type-B_Carboxylest/Lipase"/>
</dbReference>
<evidence type="ECO:0000313" key="8">
    <source>
        <dbReference type="EMBL" id="KAF2900888.1"/>
    </source>
</evidence>
<dbReference type="Proteomes" id="UP000801492">
    <property type="component" value="Unassembled WGS sequence"/>
</dbReference>
<dbReference type="AlphaFoldDB" id="A0A8K0DCT8"/>
<proteinExistence type="inferred from homology"/>
<comment type="caution">
    <text evidence="8">The sequence shown here is derived from an EMBL/GenBank/DDBJ whole genome shotgun (WGS) entry which is preliminary data.</text>
</comment>
<dbReference type="Pfam" id="PF00135">
    <property type="entry name" value="COesterase"/>
    <property type="match status" value="1"/>
</dbReference>
<dbReference type="Gene3D" id="3.40.50.1820">
    <property type="entry name" value="alpha/beta hydrolase"/>
    <property type="match status" value="1"/>
</dbReference>
<evidence type="ECO:0000256" key="2">
    <source>
        <dbReference type="ARBA" id="ARBA00022487"/>
    </source>
</evidence>
<accession>A0A8K0DCT8</accession>
<evidence type="ECO:0000256" key="3">
    <source>
        <dbReference type="ARBA" id="ARBA00022801"/>
    </source>
</evidence>
<keyword evidence="5" id="KW-0325">Glycoprotein</keyword>
<keyword evidence="4" id="KW-1015">Disulfide bond</keyword>
<evidence type="ECO:0000256" key="5">
    <source>
        <dbReference type="ARBA" id="ARBA00023180"/>
    </source>
</evidence>
<evidence type="ECO:0000313" key="9">
    <source>
        <dbReference type="Proteomes" id="UP000801492"/>
    </source>
</evidence>
<keyword evidence="9" id="KW-1185">Reference proteome</keyword>
<feature type="domain" description="Carboxylesterase type B" evidence="7">
    <location>
        <begin position="46"/>
        <end position="567"/>
    </location>
</feature>
<keyword evidence="2" id="KW-0719">Serine esterase</keyword>